<proteinExistence type="evidence at transcript level"/>
<reference evidence="1" key="1">
    <citation type="submission" date="2006-01" db="EMBL/GenBank/DDBJ databases">
        <title>Channel catfish gene expression after Edwardsiella ictaluri infection.</title>
        <authorList>
            <person name="Yeh H.-Y."/>
            <person name="Klesius P.H."/>
        </authorList>
    </citation>
    <scope>NUCLEOTIDE SEQUENCE</scope>
    <source>
        <tissue evidence="1">Ovary</tissue>
    </source>
</reference>
<dbReference type="AlphaFoldDB" id="Q2EGQ7"/>
<dbReference type="EMBL" id="DQ381253">
    <property type="protein sequence ID" value="ABD38660.1"/>
    <property type="molecule type" value="mRNA"/>
</dbReference>
<feature type="non-terminal residue" evidence="1">
    <location>
        <position position="1"/>
    </location>
</feature>
<name>Q2EGQ7_ICTPU</name>
<evidence type="ECO:0000313" key="1">
    <source>
        <dbReference type="EMBL" id="ABD38660.1"/>
    </source>
</evidence>
<protein>
    <submittedName>
        <fullName evidence="1">Uncharacterized protein</fullName>
    </submittedName>
</protein>
<sequence>FKGGGARFLCGFFAIAQDFSLKQQYVMFRAFHQTTPLSNATVFFFKRAGLIAKRKPEMKKLFRNIQKIK</sequence>
<accession>Q2EGQ7</accession>
<organism evidence="1">
    <name type="scientific">Ictalurus punctatus</name>
    <name type="common">Channel catfish</name>
    <name type="synonym">Silurus punctatus</name>
    <dbReference type="NCBI Taxonomy" id="7998"/>
    <lineage>
        <taxon>Eukaryota</taxon>
        <taxon>Metazoa</taxon>
        <taxon>Chordata</taxon>
        <taxon>Craniata</taxon>
        <taxon>Vertebrata</taxon>
        <taxon>Euteleostomi</taxon>
        <taxon>Actinopterygii</taxon>
        <taxon>Neopterygii</taxon>
        <taxon>Teleostei</taxon>
        <taxon>Ostariophysi</taxon>
        <taxon>Siluriformes</taxon>
        <taxon>Ictaluridae</taxon>
        <taxon>Ictalurus</taxon>
    </lineage>
</organism>